<dbReference type="PANTHER" id="PTHR30535:SF34">
    <property type="entry name" value="MOLYBDATE-BINDING PROTEIN MOLA"/>
    <property type="match status" value="1"/>
</dbReference>
<feature type="domain" description="Fe/B12 periplasmic-binding" evidence="1">
    <location>
        <begin position="37"/>
        <end position="288"/>
    </location>
</feature>
<dbReference type="PANTHER" id="PTHR30535">
    <property type="entry name" value="VITAMIN B12-BINDING PROTEIN"/>
    <property type="match status" value="1"/>
</dbReference>
<dbReference type="STRING" id="316056.RPC_4256"/>
<accession>Q20YK6</accession>
<reference evidence="2" key="1">
    <citation type="submission" date="2006-03" db="EMBL/GenBank/DDBJ databases">
        <title>Complete sequence of Rhodopseudomonas palustris BisB18.</title>
        <authorList>
            <consortium name="US DOE Joint Genome Institute"/>
            <person name="Copeland A."/>
            <person name="Lucas S."/>
            <person name="Lapidus A."/>
            <person name="Barry K."/>
            <person name="Detter J.C."/>
            <person name="Glavina del Rio T."/>
            <person name="Hammon N."/>
            <person name="Israni S."/>
            <person name="Dalin E."/>
            <person name="Tice H."/>
            <person name="Pitluck S."/>
            <person name="Chain P."/>
            <person name="Malfatti S."/>
            <person name="Shin M."/>
            <person name="Vergez L."/>
            <person name="Schmutz J."/>
            <person name="Larimer F."/>
            <person name="Land M."/>
            <person name="Hauser L."/>
            <person name="Pelletier D.A."/>
            <person name="Kyrpides N."/>
            <person name="Anderson I."/>
            <person name="Oda Y."/>
            <person name="Harwood C.S."/>
            <person name="Richardson P."/>
        </authorList>
    </citation>
    <scope>NUCLEOTIDE SEQUENCE [LARGE SCALE GENOMIC DNA]</scope>
    <source>
        <strain evidence="2">BisB18</strain>
    </source>
</reference>
<organism evidence="2">
    <name type="scientific">Rhodopseudomonas palustris (strain BisB18)</name>
    <dbReference type="NCBI Taxonomy" id="316056"/>
    <lineage>
        <taxon>Bacteria</taxon>
        <taxon>Pseudomonadati</taxon>
        <taxon>Pseudomonadota</taxon>
        <taxon>Alphaproteobacteria</taxon>
        <taxon>Hyphomicrobiales</taxon>
        <taxon>Nitrobacteraceae</taxon>
        <taxon>Rhodopseudomonas</taxon>
    </lineage>
</organism>
<dbReference type="CDD" id="cd00636">
    <property type="entry name" value="TroA-like"/>
    <property type="match status" value="1"/>
</dbReference>
<gene>
    <name evidence="2" type="ordered locus">RPC_4256</name>
</gene>
<sequence length="288" mass="30422">MGGTMRRCLARSGWLARAGGVLALATLATGALAGPARIASINMCTDQLLLALADPEQIAGLGPYARDPRLSWSATEALRYPRLSGEAEDLLMLQPDLVLAGRYGKRATRDLLRAKAVPVAEFDVPRSIDDVKSQIRRAGDLVGHTDRAEALIAKIDEALSRTRAAASRRHDRVLTVSRRGWVSGSDSLTSSLLAAAGLSNAAAELGLPHGGFAALETIVASKPDLILIAEADPAAEDQGKALLLHPAIQRAYPPDKRLVIAEQLTMCGGPMLPAALDRLTAALDRIGH</sequence>
<evidence type="ECO:0000313" key="2">
    <source>
        <dbReference type="EMBL" id="ABD89780.1"/>
    </source>
</evidence>
<proteinExistence type="predicted"/>
<dbReference type="eggNOG" id="COG0614">
    <property type="taxonomic scope" value="Bacteria"/>
</dbReference>
<dbReference type="KEGG" id="rpc:RPC_4256"/>
<dbReference type="EMBL" id="CP000301">
    <property type="protein sequence ID" value="ABD89780.1"/>
    <property type="molecule type" value="Genomic_DNA"/>
</dbReference>
<evidence type="ECO:0000259" key="1">
    <source>
        <dbReference type="PROSITE" id="PS50983"/>
    </source>
</evidence>
<dbReference type="PROSITE" id="PS50983">
    <property type="entry name" value="FE_B12_PBP"/>
    <property type="match status" value="1"/>
</dbReference>
<dbReference type="HOGENOM" id="CLU_038034_8_0_5"/>
<dbReference type="InterPro" id="IPR050902">
    <property type="entry name" value="ABC_Transporter_SBP"/>
</dbReference>
<name>Q20YK6_RHOPB</name>
<dbReference type="InterPro" id="IPR002491">
    <property type="entry name" value="ABC_transptr_periplasmic_BD"/>
</dbReference>
<dbReference type="AlphaFoldDB" id="Q20YK6"/>
<protein>
    <submittedName>
        <fullName evidence="2">Periplasmic binding protein</fullName>
    </submittedName>
</protein>
<dbReference type="SUPFAM" id="SSF53807">
    <property type="entry name" value="Helical backbone' metal receptor"/>
    <property type="match status" value="1"/>
</dbReference>
<dbReference type="Pfam" id="PF01497">
    <property type="entry name" value="Peripla_BP_2"/>
    <property type="match status" value="1"/>
</dbReference>
<dbReference type="Gene3D" id="3.40.50.1980">
    <property type="entry name" value="Nitrogenase molybdenum iron protein domain"/>
    <property type="match status" value="2"/>
</dbReference>